<evidence type="ECO:0000313" key="13">
    <source>
        <dbReference type="Proteomes" id="UP000198836"/>
    </source>
</evidence>
<keyword evidence="9" id="KW-0414">Isoprene biosynthesis</keyword>
<gene>
    <name evidence="9" type="primary">ispE</name>
    <name evidence="12" type="ORF">SAMN04488511_12131</name>
</gene>
<dbReference type="EMBL" id="FOJM01000021">
    <property type="protein sequence ID" value="SFA59150.1"/>
    <property type="molecule type" value="Genomic_DNA"/>
</dbReference>
<dbReference type="InterPro" id="IPR020568">
    <property type="entry name" value="Ribosomal_Su5_D2-typ_SF"/>
</dbReference>
<dbReference type="InterPro" id="IPR004424">
    <property type="entry name" value="IspE"/>
</dbReference>
<keyword evidence="5 9" id="KW-0547">Nucleotide-binding</keyword>
<dbReference type="Gene3D" id="3.30.230.10">
    <property type="match status" value="1"/>
</dbReference>
<evidence type="ECO:0000259" key="11">
    <source>
        <dbReference type="Pfam" id="PF08544"/>
    </source>
</evidence>
<evidence type="ECO:0000313" key="12">
    <source>
        <dbReference type="EMBL" id="SFA59150.1"/>
    </source>
</evidence>
<proteinExistence type="inferred from homology"/>
<dbReference type="GO" id="GO:0016114">
    <property type="term" value="P:terpenoid biosynthetic process"/>
    <property type="evidence" value="ECO:0007669"/>
    <property type="project" value="UniProtKB-UniRule"/>
</dbReference>
<feature type="active site" evidence="9">
    <location>
        <position position="146"/>
    </location>
</feature>
<dbReference type="InterPro" id="IPR036554">
    <property type="entry name" value="GHMP_kinase_C_sf"/>
</dbReference>
<dbReference type="NCBIfam" id="TIGR00154">
    <property type="entry name" value="ispE"/>
    <property type="match status" value="1"/>
</dbReference>
<feature type="domain" description="GHMP kinase N-terminal" evidence="10">
    <location>
        <begin position="77"/>
        <end position="151"/>
    </location>
</feature>
<evidence type="ECO:0000256" key="4">
    <source>
        <dbReference type="ARBA" id="ARBA00022679"/>
    </source>
</evidence>
<evidence type="ECO:0000256" key="8">
    <source>
        <dbReference type="ARBA" id="ARBA00032554"/>
    </source>
</evidence>
<dbReference type="Proteomes" id="UP000198836">
    <property type="component" value="Unassembled WGS sequence"/>
</dbReference>
<dbReference type="STRING" id="332999.SAMN04488511_12131"/>
<dbReference type="SUPFAM" id="SSF54211">
    <property type="entry name" value="Ribosomal protein S5 domain 2-like"/>
    <property type="match status" value="1"/>
</dbReference>
<dbReference type="UniPathway" id="UPA00056">
    <property type="reaction ID" value="UER00094"/>
</dbReference>
<evidence type="ECO:0000256" key="6">
    <source>
        <dbReference type="ARBA" id="ARBA00022777"/>
    </source>
</evidence>
<evidence type="ECO:0000256" key="3">
    <source>
        <dbReference type="ARBA" id="ARBA00017473"/>
    </source>
</evidence>
<dbReference type="Gene3D" id="3.30.70.890">
    <property type="entry name" value="GHMP kinase, C-terminal domain"/>
    <property type="match status" value="1"/>
</dbReference>
<dbReference type="InterPro" id="IPR014721">
    <property type="entry name" value="Ribsml_uS5_D2-typ_fold_subgr"/>
</dbReference>
<comment type="pathway">
    <text evidence="9">Isoprenoid biosynthesis; isopentenyl diphosphate biosynthesis via DXP pathway; isopentenyl diphosphate from 1-deoxy-D-xylulose 5-phosphate: step 3/6.</text>
</comment>
<evidence type="ECO:0000256" key="7">
    <source>
        <dbReference type="ARBA" id="ARBA00022840"/>
    </source>
</evidence>
<sequence>MFAIRTYDSRLWTNMLSFPNAKINLGLNITEKRADGYHNLETVFYPINIKDAVEITDAAVTSCKIHGIDIPGDPNDNLCFKAYQLVKKDYDIPAQQINLLKNIPVGAGLGGGSADCAFLIKLLNDKFSLALSVDKMEGYARQLGADCAFFIENKPVYAFGKGDEFEKCEVDLSAWFKVLVKPPVHVSTADAYAHVKPQKPLQSLKEMIHLHPTTWKNKVINDFEPSVFAKYPQIRQIKTSLYDAGATFALMSGSGSSVFAMFDHPVKLPELEENNIVYYNI</sequence>
<comment type="function">
    <text evidence="9">Catalyzes the phosphorylation of the position 2 hydroxy group of 4-diphosphocytidyl-2C-methyl-D-erythritol.</text>
</comment>
<name>A0A1I0U5H4_9SPHI</name>
<dbReference type="AlphaFoldDB" id="A0A1I0U5H4"/>
<evidence type="ECO:0000256" key="5">
    <source>
        <dbReference type="ARBA" id="ARBA00022741"/>
    </source>
</evidence>
<keyword evidence="4 9" id="KW-0808">Transferase</keyword>
<dbReference type="PANTHER" id="PTHR43527:SF2">
    <property type="entry name" value="4-DIPHOSPHOCYTIDYL-2-C-METHYL-D-ERYTHRITOL KINASE, CHLOROPLASTIC"/>
    <property type="match status" value="1"/>
</dbReference>
<organism evidence="12 13">
    <name type="scientific">Pedobacter suwonensis</name>
    <dbReference type="NCBI Taxonomy" id="332999"/>
    <lineage>
        <taxon>Bacteria</taxon>
        <taxon>Pseudomonadati</taxon>
        <taxon>Bacteroidota</taxon>
        <taxon>Sphingobacteriia</taxon>
        <taxon>Sphingobacteriales</taxon>
        <taxon>Sphingobacteriaceae</taxon>
        <taxon>Pedobacter</taxon>
    </lineage>
</organism>
<feature type="active site" evidence="9">
    <location>
        <position position="22"/>
    </location>
</feature>
<dbReference type="PANTHER" id="PTHR43527">
    <property type="entry name" value="4-DIPHOSPHOCYTIDYL-2-C-METHYL-D-ERYTHRITOL KINASE, CHLOROPLASTIC"/>
    <property type="match status" value="1"/>
</dbReference>
<accession>A0A1I0U5H4</accession>
<comment type="similarity">
    <text evidence="1 9">Belongs to the GHMP kinase family. IspE subfamily.</text>
</comment>
<reference evidence="13" key="1">
    <citation type="submission" date="2016-10" db="EMBL/GenBank/DDBJ databases">
        <authorList>
            <person name="Varghese N."/>
            <person name="Submissions S."/>
        </authorList>
    </citation>
    <scope>NUCLEOTIDE SEQUENCE [LARGE SCALE GENOMIC DNA]</scope>
    <source>
        <strain evidence="13">DSM 18130</strain>
    </source>
</reference>
<keyword evidence="13" id="KW-1185">Reference proteome</keyword>
<dbReference type="HAMAP" id="MF_00061">
    <property type="entry name" value="IspE"/>
    <property type="match status" value="1"/>
</dbReference>
<protein>
    <recommendedName>
        <fullName evidence="3 9">4-diphosphocytidyl-2-C-methyl-D-erythritol kinase</fullName>
        <shortName evidence="9">CMK</shortName>
        <ecNumber evidence="2 9">2.7.1.148</ecNumber>
    </recommendedName>
    <alternativeName>
        <fullName evidence="8 9">4-(cytidine-5'-diphospho)-2-C-methyl-D-erythritol kinase</fullName>
    </alternativeName>
</protein>
<dbReference type="GO" id="GO:0019288">
    <property type="term" value="P:isopentenyl diphosphate biosynthetic process, methylerythritol 4-phosphate pathway"/>
    <property type="evidence" value="ECO:0007669"/>
    <property type="project" value="UniProtKB-UniRule"/>
</dbReference>
<comment type="catalytic activity">
    <reaction evidence="9">
        <text>4-CDP-2-C-methyl-D-erythritol + ATP = 4-CDP-2-C-methyl-D-erythritol 2-phosphate + ADP + H(+)</text>
        <dbReference type="Rhea" id="RHEA:18437"/>
        <dbReference type="ChEBI" id="CHEBI:15378"/>
        <dbReference type="ChEBI" id="CHEBI:30616"/>
        <dbReference type="ChEBI" id="CHEBI:57823"/>
        <dbReference type="ChEBI" id="CHEBI:57919"/>
        <dbReference type="ChEBI" id="CHEBI:456216"/>
        <dbReference type="EC" id="2.7.1.148"/>
    </reaction>
</comment>
<evidence type="ECO:0000256" key="2">
    <source>
        <dbReference type="ARBA" id="ARBA00012052"/>
    </source>
</evidence>
<dbReference type="Pfam" id="PF00288">
    <property type="entry name" value="GHMP_kinases_N"/>
    <property type="match status" value="1"/>
</dbReference>
<keyword evidence="7 9" id="KW-0067">ATP-binding</keyword>
<dbReference type="GO" id="GO:0005524">
    <property type="term" value="F:ATP binding"/>
    <property type="evidence" value="ECO:0007669"/>
    <property type="project" value="UniProtKB-UniRule"/>
</dbReference>
<keyword evidence="6 9" id="KW-0418">Kinase</keyword>
<dbReference type="GO" id="GO:0050515">
    <property type="term" value="F:4-(cytidine 5'-diphospho)-2-C-methyl-D-erythritol kinase activity"/>
    <property type="evidence" value="ECO:0007669"/>
    <property type="project" value="UniProtKB-UniRule"/>
</dbReference>
<dbReference type="Pfam" id="PF08544">
    <property type="entry name" value="GHMP_kinases_C"/>
    <property type="match status" value="1"/>
</dbReference>
<dbReference type="InterPro" id="IPR006204">
    <property type="entry name" value="GHMP_kinase_N_dom"/>
</dbReference>
<dbReference type="EC" id="2.7.1.148" evidence="2 9"/>
<feature type="domain" description="GHMP kinase C-terminal" evidence="11">
    <location>
        <begin position="203"/>
        <end position="270"/>
    </location>
</feature>
<dbReference type="SUPFAM" id="SSF55060">
    <property type="entry name" value="GHMP Kinase, C-terminal domain"/>
    <property type="match status" value="1"/>
</dbReference>
<dbReference type="PIRSF" id="PIRSF010376">
    <property type="entry name" value="IspE"/>
    <property type="match status" value="1"/>
</dbReference>
<evidence type="ECO:0000259" key="10">
    <source>
        <dbReference type="Pfam" id="PF00288"/>
    </source>
</evidence>
<dbReference type="InterPro" id="IPR013750">
    <property type="entry name" value="GHMP_kinase_C_dom"/>
</dbReference>
<evidence type="ECO:0000256" key="1">
    <source>
        <dbReference type="ARBA" id="ARBA00009684"/>
    </source>
</evidence>
<feature type="binding site" evidence="9">
    <location>
        <begin position="104"/>
        <end position="114"/>
    </location>
    <ligand>
        <name>ATP</name>
        <dbReference type="ChEBI" id="CHEBI:30616"/>
    </ligand>
</feature>
<evidence type="ECO:0000256" key="9">
    <source>
        <dbReference type="HAMAP-Rule" id="MF_00061"/>
    </source>
</evidence>